<dbReference type="FunFam" id="3.40.50.12780:FF:000025">
    <property type="entry name" value="luciferin 4-monooxygenase"/>
    <property type="match status" value="1"/>
</dbReference>
<organism evidence="6 7">
    <name type="scientific">Anopheles atroparvus</name>
    <name type="common">European mosquito</name>
    <dbReference type="NCBI Taxonomy" id="41427"/>
    <lineage>
        <taxon>Eukaryota</taxon>
        <taxon>Metazoa</taxon>
        <taxon>Ecdysozoa</taxon>
        <taxon>Arthropoda</taxon>
        <taxon>Hexapoda</taxon>
        <taxon>Insecta</taxon>
        <taxon>Pterygota</taxon>
        <taxon>Neoptera</taxon>
        <taxon>Endopterygota</taxon>
        <taxon>Diptera</taxon>
        <taxon>Nematocera</taxon>
        <taxon>Culicoidea</taxon>
        <taxon>Culicidae</taxon>
        <taxon>Anophelinae</taxon>
        <taxon>Anopheles</taxon>
    </lineage>
</organism>
<keyword evidence="3" id="KW-0576">Peroxisome</keyword>
<dbReference type="GO" id="GO:0005777">
    <property type="term" value="C:peroxisome"/>
    <property type="evidence" value="ECO:0007669"/>
    <property type="project" value="UniProtKB-SubCell"/>
</dbReference>
<evidence type="ECO:0000256" key="3">
    <source>
        <dbReference type="ARBA" id="ARBA00023140"/>
    </source>
</evidence>
<dbReference type="SUPFAM" id="SSF56801">
    <property type="entry name" value="Acetyl-CoA synthetase-like"/>
    <property type="match status" value="1"/>
</dbReference>
<feature type="domain" description="AMP-dependent synthetase/ligase" evidence="4">
    <location>
        <begin position="51"/>
        <end position="407"/>
    </location>
</feature>
<comment type="subcellular location">
    <subcellularLocation>
        <location evidence="1">Peroxisome</location>
    </subcellularLocation>
</comment>
<dbReference type="FunFam" id="3.30.300.30:FF:000007">
    <property type="entry name" value="4-coumarate--CoA ligase 2"/>
    <property type="match status" value="1"/>
</dbReference>
<dbReference type="AlphaFoldDB" id="A0AAG5DGZ8"/>
<evidence type="ECO:0000259" key="4">
    <source>
        <dbReference type="Pfam" id="PF00501"/>
    </source>
</evidence>
<dbReference type="Gene3D" id="3.30.300.30">
    <property type="match status" value="1"/>
</dbReference>
<reference evidence="6" key="1">
    <citation type="submission" date="2024-04" db="UniProtKB">
        <authorList>
            <consortium name="EnsemblMetazoa"/>
        </authorList>
    </citation>
    <scope>IDENTIFICATION</scope>
    <source>
        <strain evidence="6">EBRO</strain>
    </source>
</reference>
<dbReference type="PROSITE" id="PS00455">
    <property type="entry name" value="AMP_BINDING"/>
    <property type="match status" value="1"/>
</dbReference>
<comment type="similarity">
    <text evidence="2">Belongs to the ATP-dependent AMP-binding enzyme family.</text>
</comment>
<dbReference type="InterPro" id="IPR045851">
    <property type="entry name" value="AMP-bd_C_sf"/>
</dbReference>
<dbReference type="PANTHER" id="PTHR24096">
    <property type="entry name" value="LONG-CHAIN-FATTY-ACID--COA LIGASE"/>
    <property type="match status" value="1"/>
</dbReference>
<dbReference type="InterPro" id="IPR018247">
    <property type="entry name" value="EF_Hand_1_Ca_BS"/>
</dbReference>
<dbReference type="InterPro" id="IPR000873">
    <property type="entry name" value="AMP-dep_synth/lig_dom"/>
</dbReference>
<dbReference type="InterPro" id="IPR020845">
    <property type="entry name" value="AMP-binding_CS"/>
</dbReference>
<proteinExistence type="inferred from homology"/>
<evidence type="ECO:0000313" key="6">
    <source>
        <dbReference type="EnsemblMetazoa" id="ENSAATROPP010150"/>
    </source>
</evidence>
<sequence length="557" mass="61910">MGDRVGSVSSVHSRMALCTYDESTRTWHGPRVVPIFNPEASIGQVMNDILKRSPERIMQIDMDTGNRMSCAEFQMRMIRLAQNLTKECGLQRGDIVTLANVNSENVAPLACALMTIGAPFNPLAPNFSEDDMAHMLRLTQPKMIFCDDANVEVVRAATRRAVEGNPPIYVLESTRDDVRHAEDLLKATGREEQFVPTHLGNSRENLAMILCSSGTTGPPKGVCLTHAQIICMIGGNPLGKPMTVFNFSPLYWATGVVMLLNTFSNASTRLITRRPFSEETLFEAVEKYRASFIFMPPSYANQVVRHGRVHEVDFSSLQFLALGGSYVSDALRDQFERLLPNGRTYNSVGTTEVGWVSCDIGKRKPGSVGTPMVNVSVRIVDEQGKDLGVGERGQLLLKHSESFVGYYRNEEATRDTVDERGFVRTGDVGYMDEEGYLYIIDRQKDIFKYRGFHVSPSELEVVLGQIEGVREVCVVGVPEDEDRTTELPTAVIVRAEGSTLDAKEVNRIVDGQVSDFKRLRGGVHFVESLPKTQTGKILRRKVMEMVLEIMSGDGAKH</sequence>
<keyword evidence="7" id="KW-1185">Reference proteome</keyword>
<dbReference type="GO" id="GO:0046949">
    <property type="term" value="P:fatty-acyl-CoA biosynthetic process"/>
    <property type="evidence" value="ECO:0007669"/>
    <property type="project" value="TreeGrafter"/>
</dbReference>
<dbReference type="Pfam" id="PF00501">
    <property type="entry name" value="AMP-binding"/>
    <property type="match status" value="1"/>
</dbReference>
<evidence type="ECO:0008006" key="8">
    <source>
        <dbReference type="Google" id="ProtNLM"/>
    </source>
</evidence>
<name>A0AAG5DGZ8_ANOAO</name>
<evidence type="ECO:0000313" key="7">
    <source>
        <dbReference type="Proteomes" id="UP000075880"/>
    </source>
</evidence>
<protein>
    <recommendedName>
        <fullName evidence="8">AMP-dependent synthetase/ligase domain-containing protein</fullName>
    </recommendedName>
</protein>
<dbReference type="EnsemblMetazoa" id="ENSAATROPT011235">
    <property type="protein sequence ID" value="ENSAATROPP010150"/>
    <property type="gene ID" value="ENSAATROPG009147"/>
</dbReference>
<evidence type="ECO:0000256" key="1">
    <source>
        <dbReference type="ARBA" id="ARBA00004275"/>
    </source>
</evidence>
<dbReference type="Proteomes" id="UP000075880">
    <property type="component" value="Unassembled WGS sequence"/>
</dbReference>
<evidence type="ECO:0000259" key="5">
    <source>
        <dbReference type="Pfam" id="PF13193"/>
    </source>
</evidence>
<dbReference type="InterPro" id="IPR042099">
    <property type="entry name" value="ANL_N_sf"/>
</dbReference>
<dbReference type="Pfam" id="PF13193">
    <property type="entry name" value="AMP-binding_C"/>
    <property type="match status" value="1"/>
</dbReference>
<accession>A0AAG5DGZ8</accession>
<dbReference type="PROSITE" id="PS00018">
    <property type="entry name" value="EF_HAND_1"/>
    <property type="match status" value="1"/>
</dbReference>
<dbReference type="GO" id="GO:0004467">
    <property type="term" value="F:long-chain fatty acid-CoA ligase activity"/>
    <property type="evidence" value="ECO:0007669"/>
    <property type="project" value="TreeGrafter"/>
</dbReference>
<evidence type="ECO:0000256" key="2">
    <source>
        <dbReference type="ARBA" id="ARBA00006432"/>
    </source>
</evidence>
<dbReference type="InterPro" id="IPR025110">
    <property type="entry name" value="AMP-bd_C"/>
</dbReference>
<dbReference type="Gene3D" id="3.40.50.12780">
    <property type="entry name" value="N-terminal domain of ligase-like"/>
    <property type="match status" value="1"/>
</dbReference>
<feature type="domain" description="AMP-binding enzyme C-terminal" evidence="5">
    <location>
        <begin position="458"/>
        <end position="536"/>
    </location>
</feature>
<dbReference type="PANTHER" id="PTHR24096:SF353">
    <property type="entry name" value="GH16244P-RELATED"/>
    <property type="match status" value="1"/>
</dbReference>